<dbReference type="Gene3D" id="1.10.10.10">
    <property type="entry name" value="Winged helix-like DNA-binding domain superfamily/Winged helix DNA-binding domain"/>
    <property type="match status" value="1"/>
</dbReference>
<dbReference type="InterPro" id="IPR023187">
    <property type="entry name" value="Tscrpt_reg_MarR-type_CS"/>
</dbReference>
<name>A0A0G1JJF4_9BACT</name>
<evidence type="ECO:0000313" key="6">
    <source>
        <dbReference type="Proteomes" id="UP000034154"/>
    </source>
</evidence>
<dbReference type="InterPro" id="IPR036388">
    <property type="entry name" value="WH-like_DNA-bd_sf"/>
</dbReference>
<dbReference type="Pfam" id="PF01047">
    <property type="entry name" value="MarR"/>
    <property type="match status" value="1"/>
</dbReference>
<organism evidence="5 6">
    <name type="scientific">Candidatus Uhrbacteria bacterium GW2011_GWF2_44_350</name>
    <dbReference type="NCBI Taxonomy" id="1619000"/>
    <lineage>
        <taxon>Bacteria</taxon>
        <taxon>Candidatus Uhriibacteriota</taxon>
    </lineage>
</organism>
<evidence type="ECO:0000259" key="4">
    <source>
        <dbReference type="PROSITE" id="PS50995"/>
    </source>
</evidence>
<gene>
    <name evidence="5" type="ORF">UW63_C0015G0003</name>
</gene>
<keyword evidence="2" id="KW-0238">DNA-binding</keyword>
<keyword evidence="1" id="KW-0805">Transcription regulation</keyword>
<proteinExistence type="predicted"/>
<comment type="caution">
    <text evidence="5">The sequence shown here is derived from an EMBL/GenBank/DDBJ whole genome shotgun (WGS) entry which is preliminary data.</text>
</comment>
<reference evidence="5 6" key="1">
    <citation type="journal article" date="2015" name="Nature">
        <title>rRNA introns, odd ribosomes, and small enigmatic genomes across a large radiation of phyla.</title>
        <authorList>
            <person name="Brown C.T."/>
            <person name="Hug L.A."/>
            <person name="Thomas B.C."/>
            <person name="Sharon I."/>
            <person name="Castelle C.J."/>
            <person name="Singh A."/>
            <person name="Wilkins M.J."/>
            <person name="Williams K.H."/>
            <person name="Banfield J.F."/>
        </authorList>
    </citation>
    <scope>NUCLEOTIDE SEQUENCE [LARGE SCALE GENOMIC DNA]</scope>
</reference>
<evidence type="ECO:0000256" key="2">
    <source>
        <dbReference type="ARBA" id="ARBA00023125"/>
    </source>
</evidence>
<dbReference type="PANTHER" id="PTHR42756">
    <property type="entry name" value="TRANSCRIPTIONAL REGULATOR, MARR"/>
    <property type="match status" value="1"/>
</dbReference>
<dbReference type="GO" id="GO:0003700">
    <property type="term" value="F:DNA-binding transcription factor activity"/>
    <property type="evidence" value="ECO:0007669"/>
    <property type="project" value="InterPro"/>
</dbReference>
<accession>A0A0G1JJF4</accession>
<dbReference type="Proteomes" id="UP000034154">
    <property type="component" value="Unassembled WGS sequence"/>
</dbReference>
<dbReference type="PANTHER" id="PTHR42756:SF1">
    <property type="entry name" value="TRANSCRIPTIONAL REPRESSOR OF EMRAB OPERON"/>
    <property type="match status" value="1"/>
</dbReference>
<dbReference type="InterPro" id="IPR036390">
    <property type="entry name" value="WH_DNA-bd_sf"/>
</dbReference>
<evidence type="ECO:0000256" key="3">
    <source>
        <dbReference type="ARBA" id="ARBA00023163"/>
    </source>
</evidence>
<feature type="domain" description="HTH marR-type" evidence="4">
    <location>
        <begin position="1"/>
        <end position="138"/>
    </location>
</feature>
<dbReference type="GO" id="GO:0003677">
    <property type="term" value="F:DNA binding"/>
    <property type="evidence" value="ECO:0007669"/>
    <property type="project" value="UniProtKB-KW"/>
</dbReference>
<dbReference type="InterPro" id="IPR000835">
    <property type="entry name" value="HTH_MarR-typ"/>
</dbReference>
<dbReference type="SUPFAM" id="SSF46785">
    <property type="entry name" value="Winged helix' DNA-binding domain"/>
    <property type="match status" value="1"/>
</dbReference>
<evidence type="ECO:0000256" key="1">
    <source>
        <dbReference type="ARBA" id="ARBA00023015"/>
    </source>
</evidence>
<sequence>MTNNRTEDLVALFFSTHRLIHEKFWSKSEKNPVSFLRLRALFCVAHNQKTTMSNITEELCITPSSATSLIDNLVEEGFLERFAEASDRRVVCLKITNKGQKILDEGREQMSNHLKEVLSHLNLEDQETIIKILEKLNQVYQTS</sequence>
<dbReference type="PRINTS" id="PR00598">
    <property type="entry name" value="HTHMARR"/>
</dbReference>
<keyword evidence="3" id="KW-0804">Transcription</keyword>
<dbReference type="EMBL" id="LCJB01000015">
    <property type="protein sequence ID" value="KKT71500.1"/>
    <property type="molecule type" value="Genomic_DNA"/>
</dbReference>
<dbReference type="PROSITE" id="PS01117">
    <property type="entry name" value="HTH_MARR_1"/>
    <property type="match status" value="1"/>
</dbReference>
<dbReference type="PROSITE" id="PS50995">
    <property type="entry name" value="HTH_MARR_2"/>
    <property type="match status" value="1"/>
</dbReference>
<protein>
    <submittedName>
        <fullName evidence="5">Transcriptional regulator, MarR family</fullName>
    </submittedName>
</protein>
<dbReference type="SMART" id="SM00347">
    <property type="entry name" value="HTH_MARR"/>
    <property type="match status" value="1"/>
</dbReference>
<evidence type="ECO:0000313" key="5">
    <source>
        <dbReference type="EMBL" id="KKT71500.1"/>
    </source>
</evidence>
<dbReference type="AlphaFoldDB" id="A0A0G1JJF4"/>